<dbReference type="PROSITE" id="PS50055">
    <property type="entry name" value="TYR_PHOSPHATASE_PTP"/>
    <property type="match status" value="1"/>
</dbReference>
<dbReference type="InterPro" id="IPR029021">
    <property type="entry name" value="Prot-tyrosine_phosphatase-like"/>
</dbReference>
<dbReference type="InterPro" id="IPR003595">
    <property type="entry name" value="Tyr_Pase_cat"/>
</dbReference>
<dbReference type="Bgee" id="WBGene00015026">
    <property type="expression patterns" value="Expressed in larva and 1 other cell type or tissue"/>
</dbReference>
<evidence type="ECO:0000313" key="4">
    <source>
        <dbReference type="EMBL" id="CCD61313.1"/>
    </source>
</evidence>
<dbReference type="STRING" id="6239.B0207.1.1"/>
<dbReference type="PROSITE" id="PS00383">
    <property type="entry name" value="TYR_PHOSPHATASE_1"/>
    <property type="match status" value="1"/>
</dbReference>
<dbReference type="FunCoup" id="O01435">
    <property type="interactions" value="2382"/>
</dbReference>
<feature type="domain" description="Tyrosine specific protein phosphatases" evidence="3">
    <location>
        <begin position="439"/>
        <end position="512"/>
    </location>
</feature>
<name>O01435_CAEEL</name>
<evidence type="ECO:0000313" key="5">
    <source>
        <dbReference type="Proteomes" id="UP000001940"/>
    </source>
</evidence>
<dbReference type="AlphaFoldDB" id="O01435"/>
<dbReference type="OMA" id="IINAWIR"/>
<dbReference type="SUPFAM" id="SSF52799">
    <property type="entry name" value="(Phosphotyrosine protein) phosphatases II"/>
    <property type="match status" value="1"/>
</dbReference>
<dbReference type="HOGENOM" id="CLU_043201_0_0_1"/>
<feature type="domain" description="Tyrosine-protein phosphatase" evidence="2">
    <location>
        <begin position="273"/>
        <end position="521"/>
    </location>
</feature>
<dbReference type="SMR" id="O01435"/>
<proteinExistence type="predicted"/>
<dbReference type="InterPro" id="IPR000387">
    <property type="entry name" value="Tyr_Pase_dom"/>
</dbReference>
<dbReference type="AGR" id="WB:WBGene00015026"/>
<dbReference type="OrthoDB" id="10253954at2759"/>
<dbReference type="WormBase" id="B0207.1">
    <property type="protein sequence ID" value="CE36625"/>
    <property type="gene ID" value="WBGene00015026"/>
</dbReference>
<dbReference type="PhylomeDB" id="O01435"/>
<evidence type="ECO:0000259" key="2">
    <source>
        <dbReference type="PROSITE" id="PS50055"/>
    </source>
</evidence>
<evidence type="ECO:0000259" key="3">
    <source>
        <dbReference type="PROSITE" id="PS50056"/>
    </source>
</evidence>
<dbReference type="GeneID" id="181834"/>
<sequence length="564" mass="62908">MLSVNSGQMPNYPMSGVKPSTTPNLANPFPNVNSVPVQNPNPNQIPPAPRPIVNQIQYPKPTNPVQNPNKLSTGLPPMTMMLPPTVQEPLPTPVKTPPLPRPPGNLNPVQQPQIPVQRTPPQCPPPPVPHPPQITQMAPILPTSPAPPPPIPHPPQRAQMNCLPLPQTFQPLPHPPVPQQLNQRGSGQAMCVPVAAPLPAIINPITQHNPVQPPLIPSSDPFGPTVVPPADGSIKLKKKKSVTCDEAEFSGKKKKEIINAWIRHVLSIGIEGLKKEYQDSPNGGSIRSAQVFVANPTRNRYTNIPCCDATRVKIDDDPDFYIHANIVSSAKYRRIICAQAPLKGTIEEFWRMILSSGVEYIVMLCEIIELGKEKSANYFPSKLGQAMRIGKFCNITKVQHDDIDKVISMSLLRITREGQEPVFVKHVHWHNWPDHGVPESYMSPLHLLNIFRSHQKPILIHCSAGVGRTGTLALILIALQTLRSVDFSGIRPLFTRLREERFKAIQTEMQYLFVHRCVLEYLVQKKYNVNRDDYTKFLKEYKVAEKISSGNKNYLDTAVDLFKK</sequence>
<evidence type="ECO:0000313" key="6">
    <source>
        <dbReference type="WormBase" id="B0207.1"/>
    </source>
</evidence>
<dbReference type="Pfam" id="PF00102">
    <property type="entry name" value="Y_phosphatase"/>
    <property type="match status" value="1"/>
</dbReference>
<dbReference type="KEGG" id="cel:CELE_B0207.1"/>
<dbReference type="PROSITE" id="PS50056">
    <property type="entry name" value="TYR_PHOSPHATASE_2"/>
    <property type="match status" value="1"/>
</dbReference>
<dbReference type="PRINTS" id="PR00700">
    <property type="entry name" value="PRTYPHPHTASE"/>
</dbReference>
<dbReference type="Proteomes" id="UP000001940">
    <property type="component" value="Chromosome I"/>
</dbReference>
<dbReference type="Gene3D" id="3.90.190.10">
    <property type="entry name" value="Protein tyrosine phosphatase superfamily"/>
    <property type="match status" value="1"/>
</dbReference>
<keyword evidence="5" id="KW-1185">Reference proteome</keyword>
<organism evidence="4 5">
    <name type="scientific">Caenorhabditis elegans</name>
    <dbReference type="NCBI Taxonomy" id="6239"/>
    <lineage>
        <taxon>Eukaryota</taxon>
        <taxon>Metazoa</taxon>
        <taxon>Ecdysozoa</taxon>
        <taxon>Nematoda</taxon>
        <taxon>Chromadorea</taxon>
        <taxon>Rhabditida</taxon>
        <taxon>Rhabditina</taxon>
        <taxon>Rhabditomorpha</taxon>
        <taxon>Rhabditoidea</taxon>
        <taxon>Rhabditidae</taxon>
        <taxon>Peloderinae</taxon>
        <taxon>Caenorhabditis</taxon>
    </lineage>
</organism>
<dbReference type="PANTHER" id="PTHR46163:SF1">
    <property type="entry name" value="PROTEIN-TYROSINE PHOSPHATASE"/>
    <property type="match status" value="1"/>
</dbReference>
<gene>
    <name evidence="4 6" type="ORF">B0207.1</name>
    <name evidence="4" type="ORF">CELE_B0207.1</name>
</gene>
<dbReference type="CTD" id="181834"/>
<protein>
    <submittedName>
        <fullName evidence="4">Protein-tyrosine phosphatase</fullName>
    </submittedName>
</protein>
<accession>O01435</accession>
<dbReference type="CDD" id="cd00047">
    <property type="entry name" value="PTPc"/>
    <property type="match status" value="1"/>
</dbReference>
<dbReference type="GO" id="GO:0004725">
    <property type="term" value="F:protein tyrosine phosphatase activity"/>
    <property type="evidence" value="ECO:0007669"/>
    <property type="project" value="InterPro"/>
</dbReference>
<feature type="region of interest" description="Disordered" evidence="1">
    <location>
        <begin position="1"/>
        <end position="41"/>
    </location>
</feature>
<dbReference type="PANTHER" id="PTHR46163">
    <property type="entry name" value="TYROSINE-PROTEIN PHOSPHATASE-RELATED"/>
    <property type="match status" value="1"/>
</dbReference>
<evidence type="ECO:0000256" key="1">
    <source>
        <dbReference type="SAM" id="MobiDB-lite"/>
    </source>
</evidence>
<dbReference type="EMBL" id="BX284601">
    <property type="protein sequence ID" value="CCD61313.1"/>
    <property type="molecule type" value="Genomic_DNA"/>
</dbReference>
<dbReference type="InParanoid" id="O01435"/>
<dbReference type="PaxDb" id="6239-B0207.1"/>
<dbReference type="InterPro" id="IPR016130">
    <property type="entry name" value="Tyr_Pase_AS"/>
</dbReference>
<dbReference type="UCSC" id="B0207.1">
    <property type="organism name" value="c. elegans"/>
</dbReference>
<dbReference type="InterPro" id="IPR052782">
    <property type="entry name" value="Oocyte-zygote_transition_reg"/>
</dbReference>
<feature type="compositionally biased region" description="Low complexity" evidence="1">
    <location>
        <begin position="26"/>
        <end position="41"/>
    </location>
</feature>
<dbReference type="InterPro" id="IPR000242">
    <property type="entry name" value="PTP_cat"/>
</dbReference>
<dbReference type="eggNOG" id="KOG0789">
    <property type="taxonomic scope" value="Eukaryota"/>
</dbReference>
<dbReference type="SMART" id="SM00404">
    <property type="entry name" value="PTPc_motif"/>
    <property type="match status" value="1"/>
</dbReference>
<dbReference type="SMART" id="SM00194">
    <property type="entry name" value="PTPc"/>
    <property type="match status" value="1"/>
</dbReference>
<reference evidence="4 5" key="1">
    <citation type="journal article" date="1998" name="Science">
        <title>Genome sequence of the nematode C. elegans: a platform for investigating biology.</title>
        <authorList>
            <consortium name="The C. elegans sequencing consortium"/>
            <person name="Sulson J.E."/>
            <person name="Waterston R."/>
        </authorList>
    </citation>
    <scope>NUCLEOTIDE SEQUENCE [LARGE SCALE GENOMIC DNA]</scope>
    <source>
        <strain evidence="4 5">Bristol N2</strain>
    </source>
</reference>
<dbReference type="RefSeq" id="NP_491722.2">
    <property type="nucleotide sequence ID" value="NM_059321.5"/>
</dbReference>
<dbReference type="PIR" id="B87791">
    <property type="entry name" value="B87791"/>
</dbReference>